<proteinExistence type="predicted"/>
<evidence type="ECO:0000313" key="2">
    <source>
        <dbReference type="Proteomes" id="UP000585050"/>
    </source>
</evidence>
<name>A0A7X8XYU5_9BACT</name>
<reference evidence="1 2" key="1">
    <citation type="submission" date="2020-04" db="EMBL/GenBank/DDBJ databases">
        <title>Flammeovirga sp. SR4, a novel species isolated from seawater.</title>
        <authorList>
            <person name="Wang X."/>
        </authorList>
    </citation>
    <scope>NUCLEOTIDE SEQUENCE [LARGE SCALE GENOMIC DNA]</scope>
    <source>
        <strain evidence="1 2">SR4</strain>
    </source>
</reference>
<protein>
    <submittedName>
        <fullName evidence="1">Uncharacterized protein</fullName>
    </submittedName>
</protein>
<dbReference type="AlphaFoldDB" id="A0A7X8XYU5"/>
<comment type="caution">
    <text evidence="1">The sequence shown here is derived from an EMBL/GenBank/DDBJ whole genome shotgun (WGS) entry which is preliminary data.</text>
</comment>
<dbReference type="RefSeq" id="WP_168885274.1">
    <property type="nucleotide sequence ID" value="NZ_JABAIL010000013.1"/>
</dbReference>
<dbReference type="EMBL" id="JABAIL010000013">
    <property type="protein sequence ID" value="NLR94564.1"/>
    <property type="molecule type" value="Genomic_DNA"/>
</dbReference>
<gene>
    <name evidence="1" type="ORF">HGP29_25395</name>
</gene>
<dbReference type="Proteomes" id="UP000585050">
    <property type="component" value="Unassembled WGS sequence"/>
</dbReference>
<sequence>MKHPFKKLFFLGVLFCFTLVLFSYLVKQNINQKKQIKIVSLTEKVERIKLSGSIETEEPTLYHIEVLKPNNDKLELLTCGYSNLQGTFSIQLEKAQLDSEILVLEVLSSLSEKLIYTSVINIDDVSKSVYINKESTIKSESIINRYKRNGSIQYHK</sequence>
<evidence type="ECO:0000313" key="1">
    <source>
        <dbReference type="EMBL" id="NLR94564.1"/>
    </source>
</evidence>
<accession>A0A7X8XYU5</accession>
<keyword evidence="2" id="KW-1185">Reference proteome</keyword>
<organism evidence="1 2">
    <name type="scientific">Flammeovirga agarivorans</name>
    <dbReference type="NCBI Taxonomy" id="2726742"/>
    <lineage>
        <taxon>Bacteria</taxon>
        <taxon>Pseudomonadati</taxon>
        <taxon>Bacteroidota</taxon>
        <taxon>Cytophagia</taxon>
        <taxon>Cytophagales</taxon>
        <taxon>Flammeovirgaceae</taxon>
        <taxon>Flammeovirga</taxon>
    </lineage>
</organism>